<reference evidence="1 2" key="1">
    <citation type="submission" date="2024-09" db="EMBL/GenBank/DDBJ databases">
        <authorList>
            <person name="Sun Q."/>
            <person name="Mori K."/>
        </authorList>
    </citation>
    <scope>NUCLEOTIDE SEQUENCE [LARGE SCALE GENOMIC DNA]</scope>
    <source>
        <strain evidence="1 2">CGMCC 1.15906</strain>
    </source>
</reference>
<name>A0ABV6QGN2_9ACTN</name>
<accession>A0ABV6QGN2</accession>
<dbReference type="Proteomes" id="UP001589890">
    <property type="component" value="Unassembled WGS sequence"/>
</dbReference>
<protein>
    <submittedName>
        <fullName evidence="1">Uncharacterized protein</fullName>
    </submittedName>
</protein>
<dbReference type="EMBL" id="JBHLTC010000006">
    <property type="protein sequence ID" value="MFC0623801.1"/>
    <property type="molecule type" value="Genomic_DNA"/>
</dbReference>
<comment type="caution">
    <text evidence="1">The sequence shown here is derived from an EMBL/GenBank/DDBJ whole genome shotgun (WGS) entry which is preliminary data.</text>
</comment>
<organism evidence="1 2">
    <name type="scientific">Kribbella deserti</name>
    <dbReference type="NCBI Taxonomy" id="1926257"/>
    <lineage>
        <taxon>Bacteria</taxon>
        <taxon>Bacillati</taxon>
        <taxon>Actinomycetota</taxon>
        <taxon>Actinomycetes</taxon>
        <taxon>Propionibacteriales</taxon>
        <taxon>Kribbellaceae</taxon>
        <taxon>Kribbella</taxon>
    </lineage>
</organism>
<gene>
    <name evidence="1" type="ORF">ACFFGN_06990</name>
</gene>
<proteinExistence type="predicted"/>
<keyword evidence="2" id="KW-1185">Reference proteome</keyword>
<evidence type="ECO:0000313" key="1">
    <source>
        <dbReference type="EMBL" id="MFC0623801.1"/>
    </source>
</evidence>
<evidence type="ECO:0000313" key="2">
    <source>
        <dbReference type="Proteomes" id="UP001589890"/>
    </source>
</evidence>
<sequence length="88" mass="9802">MTREEPYRLLRAAGAPALPDGYWYRVRLRKYSDHLVDIEVRRDRELTGSVALGKATFSIVANGKRTVLQAAAKAARKAFERATAAGVR</sequence>
<dbReference type="RefSeq" id="WP_380044501.1">
    <property type="nucleotide sequence ID" value="NZ_JBHLTC010000006.1"/>
</dbReference>